<dbReference type="EMBL" id="CAJOBH010099232">
    <property type="protein sequence ID" value="CAF4604623.1"/>
    <property type="molecule type" value="Genomic_DNA"/>
</dbReference>
<sequence length="593" mass="68044">MSHIDAKKCTATGKCYRCYKGDITVQTCTSSSESKDTFDHSHTGRVRDADFSSRKNIEGKILRPNKRGASNSSSSTDKEDGKWNDIKANNLLIQRLRQRLQLTVDPRLSNPLGQVTYDGLREETIDIDLSYQKRVDEKSMSLNLKVNIPQKNLISIKYDETIRSNTSFTGVLKYSFNANDSERTNLTIDIDPVAHKKKFIVDLNRFTGERIGYETAMNFAIGELETTYYTLVTSWNMKYRVGVLPTIIVTQKDQEVLRITDSTGDLDGYKIRFLPANIELKNQLDSYILISVSQALGKIGSRNGLFGLETVKKSFRLQIGNAPLTVYNVQQWKTHFENIQLPESYSIRSGNDANGNSVQLATNKWNENRLISTISHSLNGGKTQTTDLKLDRNYAYQVGSIYFLHSQGYRNVQAVKQLRNSTRQFICEHLTKDLNKTNLAEFIQLSGKRVRSIVEKDYAALMEIFTAWSKEPENSFLRKLTTRFGLLEVFTKYPAYTEASDRIFAILGERHVQREAFWRSHVEDILNNNRLKDLSRRFQTRRMEIVQSLLSASGKVFDRFLPKIDQKSIDERIVNFVRKLLASFEQVAKRNSE</sequence>
<dbReference type="Proteomes" id="UP000681967">
    <property type="component" value="Unassembled WGS sequence"/>
</dbReference>
<reference evidence="2" key="1">
    <citation type="submission" date="2021-02" db="EMBL/GenBank/DDBJ databases">
        <authorList>
            <person name="Nowell W R."/>
        </authorList>
    </citation>
    <scope>NUCLEOTIDE SEQUENCE</scope>
</reference>
<evidence type="ECO:0000313" key="3">
    <source>
        <dbReference type="Proteomes" id="UP000681967"/>
    </source>
</evidence>
<evidence type="ECO:0000256" key="1">
    <source>
        <dbReference type="SAM" id="MobiDB-lite"/>
    </source>
</evidence>
<gene>
    <name evidence="2" type="ORF">BYL167_LOCUS40281</name>
</gene>
<name>A0A8S2Z308_9BILA</name>
<dbReference type="AlphaFoldDB" id="A0A8S2Z308"/>
<comment type="caution">
    <text evidence="2">The sequence shown here is derived from an EMBL/GenBank/DDBJ whole genome shotgun (WGS) entry which is preliminary data.</text>
</comment>
<organism evidence="2 3">
    <name type="scientific">Rotaria magnacalcarata</name>
    <dbReference type="NCBI Taxonomy" id="392030"/>
    <lineage>
        <taxon>Eukaryota</taxon>
        <taxon>Metazoa</taxon>
        <taxon>Spiralia</taxon>
        <taxon>Gnathifera</taxon>
        <taxon>Rotifera</taxon>
        <taxon>Eurotatoria</taxon>
        <taxon>Bdelloidea</taxon>
        <taxon>Philodinida</taxon>
        <taxon>Philodinidae</taxon>
        <taxon>Rotaria</taxon>
    </lineage>
</organism>
<proteinExistence type="predicted"/>
<protein>
    <submittedName>
        <fullName evidence="2">Uncharacterized protein</fullName>
    </submittedName>
</protein>
<feature type="region of interest" description="Disordered" evidence="1">
    <location>
        <begin position="59"/>
        <end position="82"/>
    </location>
</feature>
<accession>A0A8S2Z308</accession>
<evidence type="ECO:0000313" key="2">
    <source>
        <dbReference type="EMBL" id="CAF4604623.1"/>
    </source>
</evidence>